<feature type="domain" description="Peptidoglycan recognition protein family" evidence="5">
    <location>
        <begin position="318"/>
        <end position="466"/>
    </location>
</feature>
<dbReference type="InterPro" id="IPR036505">
    <property type="entry name" value="Amidase/PGRP_sf"/>
</dbReference>
<dbReference type="AlphaFoldDB" id="A0AB39RD60"/>
<keyword evidence="3" id="KW-0732">Signal</keyword>
<gene>
    <name evidence="6" type="ORF">AB5J53_20220</name>
</gene>
<dbReference type="InterPro" id="IPR006619">
    <property type="entry name" value="PGRP_domain_met/bac"/>
</dbReference>
<dbReference type="CDD" id="cd06583">
    <property type="entry name" value="PGRP"/>
    <property type="match status" value="1"/>
</dbReference>
<evidence type="ECO:0000259" key="4">
    <source>
        <dbReference type="SMART" id="SM00644"/>
    </source>
</evidence>
<evidence type="ECO:0000256" key="2">
    <source>
        <dbReference type="SAM" id="MobiDB-lite"/>
    </source>
</evidence>
<accession>A0AB39RD60</accession>
<dbReference type="SMART" id="SM00644">
    <property type="entry name" value="Ami_2"/>
    <property type="match status" value="1"/>
</dbReference>
<comment type="similarity">
    <text evidence="1">Belongs to the N-acetylmuramoyl-L-alanine amidase 2 family.</text>
</comment>
<proteinExistence type="inferred from homology"/>
<dbReference type="GO" id="GO:0008745">
    <property type="term" value="F:N-acetylmuramoyl-L-alanine amidase activity"/>
    <property type="evidence" value="ECO:0007669"/>
    <property type="project" value="InterPro"/>
</dbReference>
<feature type="domain" description="N-acetylmuramoyl-L-alanine amidase" evidence="4">
    <location>
        <begin position="332"/>
        <end position="493"/>
    </location>
</feature>
<dbReference type="Gene3D" id="3.40.80.10">
    <property type="entry name" value="Peptidoglycan recognition protein-like"/>
    <property type="match status" value="1"/>
</dbReference>
<dbReference type="SUPFAM" id="SSF55846">
    <property type="entry name" value="N-acetylmuramoyl-L-alanine amidase-like"/>
    <property type="match status" value="1"/>
</dbReference>
<evidence type="ECO:0000256" key="3">
    <source>
        <dbReference type="SAM" id="SignalP"/>
    </source>
</evidence>
<dbReference type="InterPro" id="IPR015510">
    <property type="entry name" value="PGRP"/>
</dbReference>
<dbReference type="PANTHER" id="PTHR11022:SF41">
    <property type="entry name" value="PEPTIDOGLYCAN-RECOGNITION PROTEIN LC-RELATED"/>
    <property type="match status" value="1"/>
</dbReference>
<feature type="region of interest" description="Disordered" evidence="2">
    <location>
        <begin position="155"/>
        <end position="175"/>
    </location>
</feature>
<sequence length="513" mass="53198">MRGFLVSSVGATCAAALALPLALPAPAHAGQPVLTSEPAAPGSTQSLPLTPLDDERDLGPAASEQGLTPRNVRPFSLVGVIWDNPDRELHGRVQVRTRAVGTGHWSGWQDVETHNHEHAADPDTAEGASRRVHGSTAPLWVGNSDGVEVRVQAEKPEGDERATAPGDSPLPRGLHLELVDPGAELPREGAQTGGAREGAPVADPAPVTHVGALTAVASTAASTAVASAGALAAVASAGDLTADASVHAPHAGAPMDDTDAPAVAPSAKDAAASSANAELAPLGAGEEIPALSQQETEREFVAANGGDERVKPYIGPRPRIITRRGWGANESLRERGFVYTKKVKAAFVHHTASGNNYSCSQAPSVIRSIYRYHVVSSGWRDIGYNFLVDKCGNIYEGRAGGVTKPVMGAHTLGFNSNSMGIAVLGSFAKTKPSGAAVTAIARLTAWKLGLYGANPRGKTYLKSGGGNLYRKGKNVRLNVISGHRDGFATECPGRLLYGKLGTARQAAARYQGR</sequence>
<dbReference type="Pfam" id="PF01510">
    <property type="entry name" value="Amidase_2"/>
    <property type="match status" value="1"/>
</dbReference>
<dbReference type="EMBL" id="CP163443">
    <property type="protein sequence ID" value="XDQ53820.1"/>
    <property type="molecule type" value="Genomic_DNA"/>
</dbReference>
<organism evidence="6">
    <name type="scientific">Streptomyces sp. R41</name>
    <dbReference type="NCBI Taxonomy" id="3238632"/>
    <lineage>
        <taxon>Bacteria</taxon>
        <taxon>Bacillati</taxon>
        <taxon>Actinomycetota</taxon>
        <taxon>Actinomycetes</taxon>
        <taxon>Kitasatosporales</taxon>
        <taxon>Streptomycetaceae</taxon>
        <taxon>Streptomyces</taxon>
    </lineage>
</organism>
<evidence type="ECO:0000259" key="5">
    <source>
        <dbReference type="SMART" id="SM00701"/>
    </source>
</evidence>
<dbReference type="PANTHER" id="PTHR11022">
    <property type="entry name" value="PEPTIDOGLYCAN RECOGNITION PROTEIN"/>
    <property type="match status" value="1"/>
</dbReference>
<protein>
    <submittedName>
        <fullName evidence="6">Peptidoglycan recognition protein</fullName>
    </submittedName>
</protein>
<feature type="signal peptide" evidence="3">
    <location>
        <begin position="1"/>
        <end position="29"/>
    </location>
</feature>
<dbReference type="GO" id="GO:0009253">
    <property type="term" value="P:peptidoglycan catabolic process"/>
    <property type="evidence" value="ECO:0007669"/>
    <property type="project" value="InterPro"/>
</dbReference>
<dbReference type="RefSeq" id="WP_369247056.1">
    <property type="nucleotide sequence ID" value="NZ_CP163443.1"/>
</dbReference>
<dbReference type="SMART" id="SM00701">
    <property type="entry name" value="PGRP"/>
    <property type="match status" value="1"/>
</dbReference>
<evidence type="ECO:0000256" key="1">
    <source>
        <dbReference type="ARBA" id="ARBA00007553"/>
    </source>
</evidence>
<dbReference type="GO" id="GO:0008270">
    <property type="term" value="F:zinc ion binding"/>
    <property type="evidence" value="ECO:0007669"/>
    <property type="project" value="InterPro"/>
</dbReference>
<evidence type="ECO:0000313" key="6">
    <source>
        <dbReference type="EMBL" id="XDQ53820.1"/>
    </source>
</evidence>
<feature type="region of interest" description="Disordered" evidence="2">
    <location>
        <begin position="32"/>
        <end position="70"/>
    </location>
</feature>
<reference evidence="6" key="1">
    <citation type="submission" date="2024-07" db="EMBL/GenBank/DDBJ databases">
        <authorList>
            <person name="Yu S.T."/>
        </authorList>
    </citation>
    <scope>NUCLEOTIDE SEQUENCE</scope>
    <source>
        <strain evidence="6">R41</strain>
    </source>
</reference>
<feature type="region of interest" description="Disordered" evidence="2">
    <location>
        <begin position="184"/>
        <end position="203"/>
    </location>
</feature>
<dbReference type="InterPro" id="IPR002502">
    <property type="entry name" value="Amidase_domain"/>
</dbReference>
<feature type="chain" id="PRO_5044297291" evidence="3">
    <location>
        <begin position="30"/>
        <end position="513"/>
    </location>
</feature>
<name>A0AB39RD60_9ACTN</name>